<dbReference type="Proteomes" id="UP000284465">
    <property type="component" value="Unassembled WGS sequence"/>
</dbReference>
<reference evidence="1 6" key="2">
    <citation type="journal article" date="2019" name="Nat. Med.">
        <title>A library of human gut bacterial isolates paired with longitudinal multiomics data enables mechanistic microbiome research.</title>
        <authorList>
            <person name="Poyet M."/>
            <person name="Groussin M."/>
            <person name="Gibbons S.M."/>
            <person name="Avila-Pacheco J."/>
            <person name="Jiang X."/>
            <person name="Kearney S.M."/>
            <person name="Perrotta A.R."/>
            <person name="Berdy B."/>
            <person name="Zhao S."/>
            <person name="Lieberman T.D."/>
            <person name="Swanson P.K."/>
            <person name="Smith M."/>
            <person name="Roesemann S."/>
            <person name="Alexander J.E."/>
            <person name="Rich S.A."/>
            <person name="Livny J."/>
            <person name="Vlamakis H."/>
            <person name="Clish C."/>
            <person name="Bullock K."/>
            <person name="Deik A."/>
            <person name="Scott J."/>
            <person name="Pierce K.A."/>
            <person name="Xavier R.J."/>
            <person name="Alm E.J."/>
        </authorList>
    </citation>
    <scope>NUCLEOTIDE SEQUENCE [LARGE SCALE GENOMIC DNA]</scope>
    <source>
        <strain evidence="1 6">BIOML-A1</strain>
    </source>
</reference>
<accession>A0A1Q6S842</accession>
<sequence>MLSRTLPVRDIPANMQVTAKQIRYKGEDNLKNIFAVRRGSSDSGTGQEK</sequence>
<keyword evidence="3" id="KW-0675">Receptor</keyword>
<dbReference type="Proteomes" id="UP000284051">
    <property type="component" value="Unassembled WGS sequence"/>
</dbReference>
<evidence type="ECO:0000313" key="5">
    <source>
        <dbReference type="Proteomes" id="UP000284465"/>
    </source>
</evidence>
<protein>
    <submittedName>
        <fullName evidence="3">Ferrichrome-iron receptor</fullName>
    </submittedName>
</protein>
<dbReference type="Proteomes" id="UP000478483">
    <property type="component" value="Unassembled WGS sequence"/>
</dbReference>
<organism evidence="3 4">
    <name type="scientific">Roseburia intestinalis</name>
    <dbReference type="NCBI Taxonomy" id="166486"/>
    <lineage>
        <taxon>Bacteria</taxon>
        <taxon>Bacillati</taxon>
        <taxon>Bacillota</taxon>
        <taxon>Clostridia</taxon>
        <taxon>Lachnospirales</taxon>
        <taxon>Lachnospiraceae</taxon>
        <taxon>Roseburia</taxon>
    </lineage>
</organism>
<evidence type="ECO:0000313" key="3">
    <source>
        <dbReference type="EMBL" id="RHG29101.1"/>
    </source>
</evidence>
<evidence type="ECO:0000313" key="1">
    <source>
        <dbReference type="EMBL" id="MTR84777.1"/>
    </source>
</evidence>
<evidence type="ECO:0000313" key="4">
    <source>
        <dbReference type="Proteomes" id="UP000284051"/>
    </source>
</evidence>
<evidence type="ECO:0000313" key="6">
    <source>
        <dbReference type="Proteomes" id="UP000478483"/>
    </source>
</evidence>
<evidence type="ECO:0000313" key="2">
    <source>
        <dbReference type="EMBL" id="RHA66058.1"/>
    </source>
</evidence>
<dbReference type="EMBL" id="QRID01000006">
    <property type="protein sequence ID" value="RHG29101.1"/>
    <property type="molecule type" value="Genomic_DNA"/>
</dbReference>
<dbReference type="EMBL" id="WNAJ01000006">
    <property type="protein sequence ID" value="MTR84777.1"/>
    <property type="molecule type" value="Genomic_DNA"/>
</dbReference>
<gene>
    <name evidence="3" type="ORF">DW264_08340</name>
    <name evidence="2" type="ORF">DW927_12860</name>
    <name evidence="1" type="ORF">GMD50_06835</name>
</gene>
<name>A0A1Q6S842_9FIRM</name>
<reference evidence="4 5" key="1">
    <citation type="submission" date="2018-08" db="EMBL/GenBank/DDBJ databases">
        <title>A genome reference for cultivated species of the human gut microbiota.</title>
        <authorList>
            <person name="Zou Y."/>
            <person name="Xue W."/>
            <person name="Luo G."/>
        </authorList>
    </citation>
    <scope>NUCLEOTIDE SEQUENCE [LARGE SCALE GENOMIC DNA]</scope>
    <source>
        <strain evidence="3 4">AM22-21LB</strain>
        <strain evidence="2 5">AM43-11</strain>
    </source>
</reference>
<comment type="caution">
    <text evidence="3">The sequence shown here is derived from an EMBL/GenBank/DDBJ whole genome shotgun (WGS) entry which is preliminary data.</text>
</comment>
<dbReference type="EMBL" id="QSFP01000014">
    <property type="protein sequence ID" value="RHA66058.1"/>
    <property type="molecule type" value="Genomic_DNA"/>
</dbReference>
<proteinExistence type="predicted"/>
<dbReference type="AlphaFoldDB" id="A0A1Q6S842"/>